<dbReference type="STRING" id="1208921.ST1E_0442"/>
<feature type="compositionally biased region" description="Basic and acidic residues" evidence="1">
    <location>
        <begin position="114"/>
        <end position="132"/>
    </location>
</feature>
<dbReference type="AlphaFoldDB" id="M1MAG4"/>
<name>M1MAG4_9PROT</name>
<dbReference type="EMBL" id="CP003806">
    <property type="protein sequence ID" value="AGF48885.1"/>
    <property type="molecule type" value="Genomic_DNA"/>
</dbReference>
<evidence type="ECO:0000313" key="2">
    <source>
        <dbReference type="EMBL" id="AGF48885.1"/>
    </source>
</evidence>
<dbReference type="PIRSF" id="PIRSF032131">
    <property type="entry name" value="UCP032131"/>
    <property type="match status" value="1"/>
</dbReference>
<evidence type="ECO:0000256" key="1">
    <source>
        <dbReference type="SAM" id="MobiDB-lite"/>
    </source>
</evidence>
<dbReference type="InterPro" id="IPR009562">
    <property type="entry name" value="DUF1178"/>
</dbReference>
<reference evidence="2 3" key="1">
    <citation type="journal article" date="2013" name="Genome Biol. Evol.">
        <title>Genome evolution and phylogenomic analysis of candidatus kinetoplastibacterium, the betaproteobacterial endosymbionts of strigomonas and angomonas.</title>
        <authorList>
            <person name="Alves J.M."/>
            <person name="Serrano M.G."/>
            <person name="Maia da Silva F."/>
            <person name="Voegtly L.J."/>
            <person name="Matveyev A.V."/>
            <person name="Teixeira M.M."/>
            <person name="Camargo E.P."/>
            <person name="Buck G.A."/>
        </authorList>
    </citation>
    <scope>NUCLEOTIDE SEQUENCE [LARGE SCALE GENOMIC DNA]</scope>
    <source>
        <strain evidence="2 3">TCC219</strain>
    </source>
</reference>
<dbReference type="KEGG" id="kga:ST1E_0442"/>
<dbReference type="Proteomes" id="UP000011658">
    <property type="component" value="Chromosome"/>
</dbReference>
<dbReference type="Pfam" id="PF06676">
    <property type="entry name" value="DUF1178"/>
    <property type="match status" value="1"/>
</dbReference>
<dbReference type="OrthoDB" id="5295943at2"/>
<protein>
    <recommendedName>
        <fullName evidence="4">DUF1178 family protein</fullName>
    </recommendedName>
</protein>
<organism evidence="2 3">
    <name type="scientific">Candidatus Kinetoplastidibacterium galati TCC219</name>
    <dbReference type="NCBI Taxonomy" id="1208921"/>
    <lineage>
        <taxon>Bacteria</taxon>
        <taxon>Pseudomonadati</taxon>
        <taxon>Pseudomonadota</taxon>
        <taxon>Betaproteobacteria</taxon>
        <taxon>Candidatus Kinetoplastidibacterium</taxon>
    </lineage>
</organism>
<proteinExistence type="predicted"/>
<sequence>MTVKVFDLKCNYGHIFEGWFSSSDEFNNQRSKKIIECPFCASSEITKLVSAPYVNTHSGSDVTNKTKTDSLSDKTNIANTQINIIKGIRKILKEAEDVGSNFADVARKIHDGDAEKRSIKGTVTKEEHKSLQEEGIEVLSIPEFLEDPSSMH</sequence>
<evidence type="ECO:0000313" key="3">
    <source>
        <dbReference type="Proteomes" id="UP000011658"/>
    </source>
</evidence>
<accession>M1MAG4</accession>
<evidence type="ECO:0008006" key="4">
    <source>
        <dbReference type="Google" id="ProtNLM"/>
    </source>
</evidence>
<dbReference type="HOGENOM" id="CLU_112041_1_0_4"/>
<keyword evidence="3" id="KW-1185">Reference proteome</keyword>
<gene>
    <name evidence="2" type="ORF">ST1E_0442</name>
</gene>
<dbReference type="eggNOG" id="COG5319">
    <property type="taxonomic scope" value="Bacteria"/>
</dbReference>
<dbReference type="RefSeq" id="WP_015389370.1">
    <property type="nucleotide sequence ID" value="NC_020284.1"/>
</dbReference>
<dbReference type="PATRIC" id="fig|1208921.3.peg.162"/>
<feature type="region of interest" description="Disordered" evidence="1">
    <location>
        <begin position="114"/>
        <end position="135"/>
    </location>
</feature>